<protein>
    <recommendedName>
        <fullName evidence="2">DUF6894 domain-containing protein</fullName>
    </recommendedName>
</protein>
<feature type="compositionally biased region" description="Polar residues" evidence="1">
    <location>
        <begin position="75"/>
        <end position="85"/>
    </location>
</feature>
<accession>A0A917MH47</accession>
<comment type="caution">
    <text evidence="3">The sequence shown here is derived from an EMBL/GenBank/DDBJ whole genome shotgun (WGS) entry which is preliminary data.</text>
</comment>
<name>A0A917MH47_9HYPH</name>
<evidence type="ECO:0000313" key="4">
    <source>
        <dbReference type="Proteomes" id="UP000603912"/>
    </source>
</evidence>
<gene>
    <name evidence="3" type="ORF">GCM10007036_15050</name>
</gene>
<evidence type="ECO:0000259" key="2">
    <source>
        <dbReference type="Pfam" id="PF21834"/>
    </source>
</evidence>
<organism evidence="3 4">
    <name type="scientific">Alsobacter metallidurans</name>
    <dbReference type="NCBI Taxonomy" id="340221"/>
    <lineage>
        <taxon>Bacteria</taxon>
        <taxon>Pseudomonadati</taxon>
        <taxon>Pseudomonadota</taxon>
        <taxon>Alphaproteobacteria</taxon>
        <taxon>Hyphomicrobiales</taxon>
        <taxon>Alsobacteraceae</taxon>
        <taxon>Alsobacter</taxon>
    </lineage>
</organism>
<dbReference type="Pfam" id="PF21834">
    <property type="entry name" value="DUF6894"/>
    <property type="match status" value="1"/>
</dbReference>
<reference evidence="3" key="1">
    <citation type="journal article" date="2014" name="Int. J. Syst. Evol. Microbiol.">
        <title>Complete genome sequence of Corynebacterium casei LMG S-19264T (=DSM 44701T), isolated from a smear-ripened cheese.</title>
        <authorList>
            <consortium name="US DOE Joint Genome Institute (JGI-PGF)"/>
            <person name="Walter F."/>
            <person name="Albersmeier A."/>
            <person name="Kalinowski J."/>
            <person name="Ruckert C."/>
        </authorList>
    </citation>
    <scope>NUCLEOTIDE SEQUENCE</scope>
    <source>
        <strain evidence="3">CGMCC 1.12214</strain>
    </source>
</reference>
<evidence type="ECO:0000256" key="1">
    <source>
        <dbReference type="SAM" id="MobiDB-lite"/>
    </source>
</evidence>
<dbReference type="AlphaFoldDB" id="A0A917MH47"/>
<dbReference type="InterPro" id="IPR054189">
    <property type="entry name" value="DUF6894"/>
</dbReference>
<proteinExistence type="predicted"/>
<feature type="domain" description="DUF6894" evidence="2">
    <location>
        <begin position="3"/>
        <end position="59"/>
    </location>
</feature>
<dbReference type="EMBL" id="BMES01000001">
    <property type="protein sequence ID" value="GGH15212.1"/>
    <property type="molecule type" value="Genomic_DNA"/>
</dbReference>
<dbReference type="Proteomes" id="UP000603912">
    <property type="component" value="Unassembled WGS sequence"/>
</dbReference>
<evidence type="ECO:0000313" key="3">
    <source>
        <dbReference type="EMBL" id="GGH15212.1"/>
    </source>
</evidence>
<feature type="region of interest" description="Disordered" evidence="1">
    <location>
        <begin position="64"/>
        <end position="85"/>
    </location>
</feature>
<keyword evidence="4" id="KW-1185">Reference proteome</keyword>
<sequence length="85" mass="8937">MSYDQVGLEFNDLATARDEAVKGAREIIAEAAKLGQSASDCEFVFCDQAGQVVLQVPFASTLSASEDHPMRSPASPLSSSGDRSA</sequence>
<reference evidence="3" key="2">
    <citation type="submission" date="2020-09" db="EMBL/GenBank/DDBJ databases">
        <authorList>
            <person name="Sun Q."/>
            <person name="Zhou Y."/>
        </authorList>
    </citation>
    <scope>NUCLEOTIDE SEQUENCE</scope>
    <source>
        <strain evidence="3">CGMCC 1.12214</strain>
    </source>
</reference>